<proteinExistence type="inferred from homology"/>
<dbReference type="PANTHER" id="PTHR30218">
    <property type="entry name" value="POLYPHOSPHATE KINASE"/>
    <property type="match status" value="1"/>
</dbReference>
<dbReference type="HAMAP" id="MF_00347">
    <property type="entry name" value="Polyphosphate_kinase"/>
    <property type="match status" value="1"/>
</dbReference>
<dbReference type="InterPro" id="IPR024953">
    <property type="entry name" value="PP_kinase_middle"/>
</dbReference>
<organism evidence="11 12">
    <name type="scientific">Candidatus Schmidhempelia bombi str. Bimp</name>
    <dbReference type="NCBI Taxonomy" id="1387197"/>
    <lineage>
        <taxon>Bacteria</taxon>
        <taxon>Pseudomonadati</taxon>
        <taxon>Pseudomonadota</taxon>
        <taxon>Gammaproteobacteria</taxon>
        <taxon>Orbales</taxon>
        <taxon>Orbaceae</taxon>
        <taxon>Candidatus Schmidhempelia</taxon>
    </lineage>
</organism>
<dbReference type="FunFam" id="3.30.870.10:FF:000001">
    <property type="entry name" value="Polyphosphate kinase"/>
    <property type="match status" value="1"/>
</dbReference>
<feature type="domain" description="PLD phosphodiesterase" evidence="10">
    <location>
        <begin position="427"/>
        <end position="461"/>
    </location>
</feature>
<dbReference type="GO" id="GO:0008976">
    <property type="term" value="F:polyphosphate kinase activity"/>
    <property type="evidence" value="ECO:0007669"/>
    <property type="project" value="UniProtKB-UniRule"/>
</dbReference>
<dbReference type="GO" id="GO:0046872">
    <property type="term" value="F:metal ion binding"/>
    <property type="evidence" value="ECO:0007669"/>
    <property type="project" value="UniProtKB-KW"/>
</dbReference>
<reference evidence="11 12" key="1">
    <citation type="journal article" date="2014" name="Appl. Environ. Microbiol.">
        <title>Genomic features of a bumble bee symbiont reflect its host environment.</title>
        <authorList>
            <person name="Martinson V.G."/>
            <person name="Magoc T."/>
            <person name="Koch H."/>
            <person name="Salzberg S.L."/>
            <person name="Moran N.A."/>
        </authorList>
    </citation>
    <scope>NUCLEOTIDE SEQUENCE [LARGE SCALE GENOMIC DNA]</scope>
    <source>
        <strain evidence="11 12">Bimp</strain>
    </source>
</reference>
<dbReference type="InterPro" id="IPR036830">
    <property type="entry name" value="PP_kinase_middle_dom_sf"/>
</dbReference>
<dbReference type="NCBIfam" id="TIGR03705">
    <property type="entry name" value="poly_P_kin"/>
    <property type="match status" value="1"/>
</dbReference>
<evidence type="ECO:0000256" key="6">
    <source>
        <dbReference type="ARBA" id="ARBA00022840"/>
    </source>
</evidence>
<keyword evidence="6 8" id="KW-0067">ATP-binding</keyword>
<dbReference type="Gene3D" id="1.20.58.310">
    <property type="entry name" value="Polyphosphate kinase N-terminal domain"/>
    <property type="match status" value="1"/>
</dbReference>
<feature type="active site" description="Phosphohistidine intermediate" evidence="8">
    <location>
        <position position="432"/>
    </location>
</feature>
<dbReference type="EC" id="2.7.4.1" evidence="8 9"/>
<dbReference type="NCBIfam" id="NF003917">
    <property type="entry name" value="PRK05443.1-1"/>
    <property type="match status" value="1"/>
</dbReference>
<feature type="binding site" evidence="8">
    <location>
        <position position="589"/>
    </location>
    <ligand>
        <name>ATP</name>
        <dbReference type="ChEBI" id="CHEBI:30616"/>
    </ligand>
</feature>
<keyword evidence="3 8" id="KW-0479">Metal-binding</keyword>
<dbReference type="InterPro" id="IPR001736">
    <property type="entry name" value="PLipase_D/transphosphatidylase"/>
</dbReference>
<comment type="PTM">
    <text evidence="8 9">An intermediate of this reaction is the autophosphorylated ppk in which a phosphate is covalently linked to a histidine residue through a N-P bond.</text>
</comment>
<dbReference type="InterPro" id="IPR003414">
    <property type="entry name" value="PP_kinase"/>
</dbReference>
<dbReference type="Proteomes" id="UP000506160">
    <property type="component" value="Unassembled WGS sequence"/>
</dbReference>
<keyword evidence="1 8" id="KW-0597">Phosphoprotein</keyword>
<dbReference type="RefSeq" id="WP_024496396.1">
    <property type="nucleotide sequence ID" value="NZ_AWGA01000065.1"/>
</dbReference>
<feature type="binding site" evidence="8">
    <location>
        <position position="561"/>
    </location>
    <ligand>
        <name>ATP</name>
        <dbReference type="ChEBI" id="CHEBI:30616"/>
    </ligand>
</feature>
<dbReference type="Pfam" id="PF13089">
    <property type="entry name" value="PP_kinase_N"/>
    <property type="match status" value="1"/>
</dbReference>
<dbReference type="EMBL" id="AWGA01000065">
    <property type="protein sequence ID" value="TEA26790.1"/>
    <property type="molecule type" value="Genomic_DNA"/>
</dbReference>
<dbReference type="AlphaFoldDB" id="A0AB94IBK8"/>
<keyword evidence="2 8" id="KW-0808">Transferase</keyword>
<feature type="binding site" evidence="8">
    <location>
        <position position="402"/>
    </location>
    <ligand>
        <name>Mg(2+)</name>
        <dbReference type="ChEBI" id="CHEBI:18420"/>
    </ligand>
</feature>
<feature type="binding site" evidence="8">
    <location>
        <position position="45"/>
    </location>
    <ligand>
        <name>ATP</name>
        <dbReference type="ChEBI" id="CHEBI:30616"/>
    </ligand>
</feature>
<comment type="similarity">
    <text evidence="8 9">Belongs to the polyphosphate kinase 1 (PPK1) family.</text>
</comment>
<comment type="catalytic activity">
    <reaction evidence="8 9">
        <text>[phosphate](n) + ATP = [phosphate](n+1) + ADP</text>
        <dbReference type="Rhea" id="RHEA:19573"/>
        <dbReference type="Rhea" id="RHEA-COMP:9859"/>
        <dbReference type="Rhea" id="RHEA-COMP:14280"/>
        <dbReference type="ChEBI" id="CHEBI:16838"/>
        <dbReference type="ChEBI" id="CHEBI:30616"/>
        <dbReference type="ChEBI" id="CHEBI:456216"/>
        <dbReference type="EC" id="2.7.4.1"/>
    </reaction>
</comment>
<evidence type="ECO:0000256" key="3">
    <source>
        <dbReference type="ARBA" id="ARBA00022723"/>
    </source>
</evidence>
<dbReference type="SUPFAM" id="SSF143724">
    <property type="entry name" value="PHP14-like"/>
    <property type="match status" value="1"/>
</dbReference>
<dbReference type="SUPFAM" id="SSF140356">
    <property type="entry name" value="PPK N-terminal domain-like"/>
    <property type="match status" value="1"/>
</dbReference>
<dbReference type="InterPro" id="IPR025198">
    <property type="entry name" value="PPK_N_dom"/>
</dbReference>
<feature type="binding site" evidence="8">
    <location>
        <position position="372"/>
    </location>
    <ligand>
        <name>Mg(2+)</name>
        <dbReference type="ChEBI" id="CHEBI:18420"/>
    </ligand>
</feature>
<keyword evidence="4 8" id="KW-0547">Nucleotide-binding</keyword>
<evidence type="ECO:0000259" key="10">
    <source>
        <dbReference type="PROSITE" id="PS50035"/>
    </source>
</evidence>
<keyword evidence="7 8" id="KW-0460">Magnesium</keyword>
<dbReference type="PROSITE" id="PS50035">
    <property type="entry name" value="PLD"/>
    <property type="match status" value="2"/>
</dbReference>
<dbReference type="InterPro" id="IPR036832">
    <property type="entry name" value="PPK_N_dom_sf"/>
</dbReference>
<dbReference type="Gene3D" id="3.30.1840.10">
    <property type="entry name" value="Polyphosphate kinase middle domain"/>
    <property type="match status" value="1"/>
</dbReference>
<keyword evidence="12" id="KW-1185">Reference proteome</keyword>
<accession>A0AB94IBK8</accession>
<evidence type="ECO:0000256" key="8">
    <source>
        <dbReference type="HAMAP-Rule" id="MF_00347"/>
    </source>
</evidence>
<evidence type="ECO:0000256" key="2">
    <source>
        <dbReference type="ARBA" id="ARBA00022679"/>
    </source>
</evidence>
<evidence type="ECO:0000256" key="9">
    <source>
        <dbReference type="RuleBase" id="RU003800"/>
    </source>
</evidence>
<gene>
    <name evidence="11" type="primary">ppk1</name>
    <name evidence="8" type="synonym">ppk</name>
    <name evidence="11" type="ORF">O970_06940</name>
</gene>
<name>A0AB94IBK8_9GAMM</name>
<evidence type="ECO:0000256" key="4">
    <source>
        <dbReference type="ARBA" id="ARBA00022741"/>
    </source>
</evidence>
<evidence type="ECO:0000256" key="1">
    <source>
        <dbReference type="ARBA" id="ARBA00022553"/>
    </source>
</evidence>
<dbReference type="SUPFAM" id="SSF56024">
    <property type="entry name" value="Phospholipase D/nuclease"/>
    <property type="match status" value="2"/>
</dbReference>
<evidence type="ECO:0000313" key="11">
    <source>
        <dbReference type="EMBL" id="TEA26790.1"/>
    </source>
</evidence>
<feature type="domain" description="PLD phosphodiesterase" evidence="10">
    <location>
        <begin position="584"/>
        <end position="614"/>
    </location>
</feature>
<evidence type="ECO:0000256" key="7">
    <source>
        <dbReference type="ARBA" id="ARBA00022842"/>
    </source>
</evidence>
<dbReference type="CDD" id="cd09167">
    <property type="entry name" value="PLDc_EcPPK1_C2_like"/>
    <property type="match status" value="1"/>
</dbReference>
<dbReference type="PANTHER" id="PTHR30218:SF0">
    <property type="entry name" value="POLYPHOSPHATE KINASE"/>
    <property type="match status" value="1"/>
</dbReference>
<sequence length="697" mass="81625">MIQEHIYLKNELSWLAFNERVLQEAADKSNPLIERVRFLGIYANNLDEFYKVQFANLKRTMLIEQEQKKTANTNHLLRQVYQKVVQAELQFDTLYNELLLEMARNQIFLVNERQLTSYQEEWIKHYFEKNLRQYITPILLDSYSELIQFLKDDHSYLAVEIINHHCIKYALLEIPTDKVSRFVLLPSNVSTKNKSIILLDNILRFCLQDIFKVFFDSNSLNGYSIKITRDAEYDITYELDASMLDVMSLGLKQRLTAEPVRFIYQKDIPKALIELLMQKLKIAEQDAVPSGRYPNLKDLMHFPCIGRSNLLNKAIPSLFYKRFSQHRNAFDTIREKDVLLYYPYYSFEHVLEIMRQASFDPDVTAIRINIYRVAKDSRIINSMINAANNGKKVTVVVELQARFDEEANLHWAKQLTESGVKVIFSPPRLKIHAKLFLIDRRENDQIIRYAHIGSGNFNEKTARIYTDFSLLTADKEITNEVRRVFNFIEEPYKPVTFSHLLVSPQNTRVRLNQFIQREIEHAKAGLPAGIYLKLNNLTDKQLIDRLYQASCAGVKIRLIIRGICTLIPNVPNMSDNIYITSIVDSFLEHARVYIFENNGQKETYISSADWMPRNINNRIEVAVKIFSGEVKNTILDIFDIQARDNVKARIINKELNNQYVQRRNGKKIRSQLAIYEYLKQLENKVSVQKRVTNSDTN</sequence>
<comment type="function">
    <text evidence="8 9">Catalyzes the reversible transfer of the terminal phosphate of ATP to form a long-chain polyphosphate (polyP).</text>
</comment>
<dbReference type="Pfam" id="PF02503">
    <property type="entry name" value="PP_kinase"/>
    <property type="match status" value="1"/>
</dbReference>
<dbReference type="CDD" id="cd09164">
    <property type="entry name" value="PLDc_EcPPK1_C1_like"/>
    <property type="match status" value="1"/>
</dbReference>
<dbReference type="InterPro" id="IPR041108">
    <property type="entry name" value="PP_kinase_C_1"/>
</dbReference>
<dbReference type="GO" id="GO:0009358">
    <property type="term" value="C:polyphosphate kinase complex"/>
    <property type="evidence" value="ECO:0007669"/>
    <property type="project" value="InterPro"/>
</dbReference>
<dbReference type="Pfam" id="PF17941">
    <property type="entry name" value="PP_kinase_C_1"/>
    <property type="match status" value="1"/>
</dbReference>
<comment type="caution">
    <text evidence="11">The sequence shown here is derived from an EMBL/GenBank/DDBJ whole genome shotgun (WGS) entry which is preliminary data.</text>
</comment>
<comment type="cofactor">
    <cofactor evidence="8">
        <name>Mg(2+)</name>
        <dbReference type="ChEBI" id="CHEBI:18420"/>
    </cofactor>
</comment>
<evidence type="ECO:0000256" key="5">
    <source>
        <dbReference type="ARBA" id="ARBA00022777"/>
    </source>
</evidence>
<feature type="binding site" evidence="8">
    <location>
        <position position="465"/>
    </location>
    <ligand>
        <name>ATP</name>
        <dbReference type="ChEBI" id="CHEBI:30616"/>
    </ligand>
</feature>
<dbReference type="InterPro" id="IPR025200">
    <property type="entry name" value="PPK_C_dom2"/>
</dbReference>
<keyword evidence="5 8" id="KW-0418">Kinase</keyword>
<dbReference type="Gene3D" id="3.30.870.10">
    <property type="entry name" value="Endonuclease Chain A"/>
    <property type="match status" value="2"/>
</dbReference>
<evidence type="ECO:0000313" key="12">
    <source>
        <dbReference type="Proteomes" id="UP000506160"/>
    </source>
</evidence>
<protein>
    <recommendedName>
        <fullName evidence="8 9">Polyphosphate kinase</fullName>
        <ecNumber evidence="8 9">2.7.4.1</ecNumber>
    </recommendedName>
    <alternativeName>
        <fullName evidence="8">ATP-polyphosphate phosphotransferase</fullName>
    </alternativeName>
    <alternativeName>
        <fullName evidence="8">Polyphosphoric acid kinase</fullName>
    </alternativeName>
</protein>
<dbReference type="GO" id="GO:0006799">
    <property type="term" value="P:polyphosphate biosynthetic process"/>
    <property type="evidence" value="ECO:0007669"/>
    <property type="project" value="UniProtKB-UniRule"/>
</dbReference>
<dbReference type="Pfam" id="PF13090">
    <property type="entry name" value="PP_kinase_C"/>
    <property type="match status" value="1"/>
</dbReference>
<dbReference type="GO" id="GO:0005524">
    <property type="term" value="F:ATP binding"/>
    <property type="evidence" value="ECO:0007669"/>
    <property type="project" value="UniProtKB-KW"/>
</dbReference>
<dbReference type="PIRSF" id="PIRSF015589">
    <property type="entry name" value="PP_kinase"/>
    <property type="match status" value="1"/>
</dbReference>